<evidence type="ECO:0000313" key="2">
    <source>
        <dbReference type="EMBL" id="SVD25330.1"/>
    </source>
</evidence>
<dbReference type="AlphaFoldDB" id="A0A382TTF7"/>
<organism evidence="2">
    <name type="scientific">marine metagenome</name>
    <dbReference type="NCBI Taxonomy" id="408172"/>
    <lineage>
        <taxon>unclassified sequences</taxon>
        <taxon>metagenomes</taxon>
        <taxon>ecological metagenomes</taxon>
    </lineage>
</organism>
<reference evidence="2" key="1">
    <citation type="submission" date="2018-05" db="EMBL/GenBank/DDBJ databases">
        <authorList>
            <person name="Lanie J.A."/>
            <person name="Ng W.-L."/>
            <person name="Kazmierczak K.M."/>
            <person name="Andrzejewski T.M."/>
            <person name="Davidsen T.M."/>
            <person name="Wayne K.J."/>
            <person name="Tettelin H."/>
            <person name="Glass J.I."/>
            <person name="Rusch D."/>
            <person name="Podicherti R."/>
            <person name="Tsui H.-C.T."/>
            <person name="Winkler M.E."/>
        </authorList>
    </citation>
    <scope>NUCLEOTIDE SEQUENCE</scope>
</reference>
<keyword evidence="1" id="KW-1133">Transmembrane helix</keyword>
<proteinExistence type="predicted"/>
<feature type="non-terminal residue" evidence="2">
    <location>
        <position position="146"/>
    </location>
</feature>
<dbReference type="EMBL" id="UINC01139029">
    <property type="protein sequence ID" value="SVD25330.1"/>
    <property type="molecule type" value="Genomic_DNA"/>
</dbReference>
<keyword evidence="1" id="KW-0472">Membrane</keyword>
<sequence length="146" mass="16542">MNSPKKKYGDDWVAWFLVLLTAFFISLAGSIILASVNVWAASESKRTVTTQEIKESAENYLVSHLGWDPESMDIAVSYDGKDLILPEGELMLDFRMPNNSRRVGRIPLTVQVKVNDKFIKRLRMNATVAVIQDVIRTINSVQRKTI</sequence>
<gene>
    <name evidence="2" type="ORF">METZ01_LOCUS378184</name>
</gene>
<name>A0A382TTF7_9ZZZZ</name>
<accession>A0A382TTF7</accession>
<protein>
    <submittedName>
        <fullName evidence="2">Uncharacterized protein</fullName>
    </submittedName>
</protein>
<evidence type="ECO:0000256" key="1">
    <source>
        <dbReference type="SAM" id="Phobius"/>
    </source>
</evidence>
<keyword evidence="1" id="KW-0812">Transmembrane</keyword>
<feature type="transmembrane region" description="Helical" evidence="1">
    <location>
        <begin position="12"/>
        <end position="36"/>
    </location>
</feature>